<dbReference type="EMBL" id="HBEV01005452">
    <property type="protein sequence ID" value="CAD8583673.1"/>
    <property type="molecule type" value="Transcribed_RNA"/>
</dbReference>
<name>A0A7S0KJG5_MICPS</name>
<organism evidence="1">
    <name type="scientific">Micromonas pusilla</name>
    <name type="common">Picoplanktonic green alga</name>
    <name type="synonym">Chromulina pusilla</name>
    <dbReference type="NCBI Taxonomy" id="38833"/>
    <lineage>
        <taxon>Eukaryota</taxon>
        <taxon>Viridiplantae</taxon>
        <taxon>Chlorophyta</taxon>
        <taxon>Mamiellophyceae</taxon>
        <taxon>Mamiellales</taxon>
        <taxon>Mamiellaceae</taxon>
        <taxon>Micromonas</taxon>
    </lineage>
</organism>
<proteinExistence type="predicted"/>
<accession>A0A7S0KJG5</accession>
<evidence type="ECO:0000313" key="1">
    <source>
        <dbReference type="EMBL" id="CAD8583673.1"/>
    </source>
</evidence>
<sequence>MGPMIFSPNKDETERLLDYEATRRGENKPWHPAARFATGALVTVFVTLFITAIVEAPYEGIGEPGTFAASAAPASSASLSGHMDAPAEAAAAPVAVLRGIQTRENAVARRDRCAGMSNATVCDSTNGCEHWRGECQVQCGTLATAEACGVTAKCDWDEAYHVCNSRRPPTCESSNTRPLCIATRFCQWDAIEAKCGDATWKCEDLKDEAHCSRSTEPRCVWSGDGDGGGSCSDLRQCEAIALPQECPTHHGCAFSQSKNQCISLSALAGDKPVCRTSADCGVPDTFCNADYGTRGFCQNCLPIIGDGIDQCDNIARVPAPGAGECRSACFPPKKGGQ</sequence>
<dbReference type="AlphaFoldDB" id="A0A7S0KJG5"/>
<protein>
    <submittedName>
        <fullName evidence="1">Uncharacterized protein</fullName>
    </submittedName>
</protein>
<gene>
    <name evidence="1" type="ORF">MSP1404_LOCUS4161</name>
</gene>
<reference evidence="1" key="1">
    <citation type="submission" date="2021-01" db="EMBL/GenBank/DDBJ databases">
        <authorList>
            <person name="Corre E."/>
            <person name="Pelletier E."/>
            <person name="Niang G."/>
            <person name="Scheremetjew M."/>
            <person name="Finn R."/>
            <person name="Kale V."/>
            <person name="Holt S."/>
            <person name="Cochrane G."/>
            <person name="Meng A."/>
            <person name="Brown T."/>
            <person name="Cohen L."/>
        </authorList>
    </citation>
    <scope>NUCLEOTIDE SEQUENCE</scope>
    <source>
        <strain evidence="1">CCMP494</strain>
    </source>
</reference>